<name>A0A0F9BWV8_9ZZZZ</name>
<comment type="caution">
    <text evidence="6">The sequence shown here is derived from an EMBL/GenBank/DDBJ whole genome shotgun (WGS) entry which is preliminary data.</text>
</comment>
<dbReference type="InterPro" id="IPR050612">
    <property type="entry name" value="Prok_Mopterin_Oxidored"/>
</dbReference>
<keyword evidence="1" id="KW-0479">Metal-binding</keyword>
<evidence type="ECO:0000256" key="4">
    <source>
        <dbReference type="ARBA" id="ARBA00023002"/>
    </source>
</evidence>
<dbReference type="GO" id="GO:0016491">
    <property type="term" value="F:oxidoreductase activity"/>
    <property type="evidence" value="ECO:0007669"/>
    <property type="project" value="UniProtKB-KW"/>
</dbReference>
<dbReference type="AlphaFoldDB" id="A0A0F9BWV8"/>
<evidence type="ECO:0000259" key="5">
    <source>
        <dbReference type="Pfam" id="PF00384"/>
    </source>
</evidence>
<evidence type="ECO:0000256" key="2">
    <source>
        <dbReference type="ARBA" id="ARBA00022505"/>
    </source>
</evidence>
<evidence type="ECO:0000256" key="1">
    <source>
        <dbReference type="ARBA" id="ARBA00022485"/>
    </source>
</evidence>
<proteinExistence type="predicted"/>
<reference evidence="6" key="1">
    <citation type="journal article" date="2015" name="Nature">
        <title>Complex archaea that bridge the gap between prokaryotes and eukaryotes.</title>
        <authorList>
            <person name="Spang A."/>
            <person name="Saw J.H."/>
            <person name="Jorgensen S.L."/>
            <person name="Zaremba-Niedzwiedzka K."/>
            <person name="Martijn J."/>
            <person name="Lind A.E."/>
            <person name="van Eijk R."/>
            <person name="Schleper C."/>
            <person name="Guy L."/>
            <person name="Ettema T.J."/>
        </authorList>
    </citation>
    <scope>NUCLEOTIDE SEQUENCE</scope>
</reference>
<feature type="domain" description="Molybdopterin oxidoreductase" evidence="5">
    <location>
        <begin position="104"/>
        <end position="288"/>
    </location>
</feature>
<feature type="non-terminal residue" evidence="6">
    <location>
        <position position="441"/>
    </location>
</feature>
<keyword evidence="4" id="KW-0560">Oxidoreductase</keyword>
<dbReference type="InterPro" id="IPR006656">
    <property type="entry name" value="Mopterin_OxRdtase"/>
</dbReference>
<keyword evidence="3" id="KW-0732">Signal</keyword>
<keyword evidence="1" id="KW-0004">4Fe-4S</keyword>
<keyword evidence="2" id="KW-0500">Molybdenum</keyword>
<keyword evidence="1" id="KW-0411">Iron-sulfur</keyword>
<dbReference type="SUPFAM" id="SSF53706">
    <property type="entry name" value="Formate dehydrogenase/DMSO reductase, domains 1-3"/>
    <property type="match status" value="1"/>
</dbReference>
<evidence type="ECO:0000313" key="6">
    <source>
        <dbReference type="EMBL" id="KKK94854.1"/>
    </source>
</evidence>
<gene>
    <name evidence="6" type="ORF">LCGC14_2678660</name>
</gene>
<keyword evidence="1" id="KW-0408">Iron</keyword>
<dbReference type="Gene3D" id="3.40.50.740">
    <property type="match status" value="1"/>
</dbReference>
<accession>A0A0F9BWV8</accession>
<dbReference type="PANTHER" id="PTHR43742">
    <property type="entry name" value="TRIMETHYLAMINE-N-OXIDE REDUCTASE"/>
    <property type="match status" value="1"/>
</dbReference>
<dbReference type="Pfam" id="PF00384">
    <property type="entry name" value="Molybdopterin"/>
    <property type="match status" value="1"/>
</dbReference>
<dbReference type="PANTHER" id="PTHR43742:SF9">
    <property type="entry name" value="TETRATHIONATE REDUCTASE SUBUNIT A"/>
    <property type="match status" value="1"/>
</dbReference>
<sequence>THLVRTDEMVFLAPEDAGLEVPPVPEDEDEEPQFVVMTDGGPALHSQTEAGQLEVDTRVNGIPVKSVLTLLRERAQEKTLEEYAELAGISVADIVELADELTSHGKKAAVEFYRGPVQHTNGYYTAQALITLNLLIGNVDHKGGLMVGGGHWHEEGDKAGPYNLKELHPGKLTKFGVPINREGKKYDKSTLFDRDGGFPAQRPWYPLTSNVYQEVIPAAGAAYPYPIKALWVHMGTPALSSPGGHAQIAILKDPTKIPLFIYTDIIIGETSMYADYIFPDITYPERWATPHTSPDVLTKISKFRQPTVAPIPEEVEVDGELMPICLETAFIAIAKKLGLSGFGLGGFGEGGDFTRPEDWYLKMAANLAFGDKEDGSQTLPAASTEEMAVFSAARGHLPPSVFDEAKWKAAVGEEMWPSVVYFLNRGGRFLAADKGYDGDMV</sequence>
<organism evidence="6">
    <name type="scientific">marine sediment metagenome</name>
    <dbReference type="NCBI Taxonomy" id="412755"/>
    <lineage>
        <taxon>unclassified sequences</taxon>
        <taxon>metagenomes</taxon>
        <taxon>ecological metagenomes</taxon>
    </lineage>
</organism>
<dbReference type="EMBL" id="LAZR01047166">
    <property type="protein sequence ID" value="KKK94854.1"/>
    <property type="molecule type" value="Genomic_DNA"/>
</dbReference>
<dbReference type="GO" id="GO:0051539">
    <property type="term" value="F:4 iron, 4 sulfur cluster binding"/>
    <property type="evidence" value="ECO:0007669"/>
    <property type="project" value="UniProtKB-KW"/>
</dbReference>
<feature type="non-terminal residue" evidence="6">
    <location>
        <position position="1"/>
    </location>
</feature>
<dbReference type="Gene3D" id="3.40.228.10">
    <property type="entry name" value="Dimethylsulfoxide Reductase, domain 2"/>
    <property type="match status" value="1"/>
</dbReference>
<protein>
    <recommendedName>
        <fullName evidence="5">Molybdopterin oxidoreductase domain-containing protein</fullName>
    </recommendedName>
</protein>
<evidence type="ECO:0000256" key="3">
    <source>
        <dbReference type="ARBA" id="ARBA00022729"/>
    </source>
</evidence>